<dbReference type="CDD" id="cd02340">
    <property type="entry name" value="ZZ_NBR1_like"/>
    <property type="match status" value="1"/>
</dbReference>
<dbReference type="InterPro" id="IPR001245">
    <property type="entry name" value="Ser-Thr/Tyr_kinase_cat_dom"/>
</dbReference>
<dbReference type="Proteomes" id="UP000192578">
    <property type="component" value="Unassembled WGS sequence"/>
</dbReference>
<evidence type="ECO:0000256" key="12">
    <source>
        <dbReference type="SAM" id="Phobius"/>
    </source>
</evidence>
<evidence type="ECO:0000313" key="15">
    <source>
        <dbReference type="EMBL" id="OWA54390.1"/>
    </source>
</evidence>
<dbReference type="OrthoDB" id="2122982at2759"/>
<dbReference type="PANTHER" id="PTHR46716">
    <property type="entry name" value="MITOGEN-ACTIVATED PROTEIN KINASE KINASE KINASE 7"/>
    <property type="match status" value="1"/>
</dbReference>
<dbReference type="Pfam" id="PF07714">
    <property type="entry name" value="PK_Tyr_Ser-Thr"/>
    <property type="match status" value="1"/>
</dbReference>
<dbReference type="GO" id="GO:0043123">
    <property type="term" value="P:positive regulation of canonical NF-kappaB signal transduction"/>
    <property type="evidence" value="ECO:0007669"/>
    <property type="project" value="TreeGrafter"/>
</dbReference>
<evidence type="ECO:0000256" key="7">
    <source>
        <dbReference type="ARBA" id="ARBA00022777"/>
    </source>
</evidence>
<keyword evidence="7 15" id="KW-0418">Kinase</keyword>
<evidence type="ECO:0000259" key="14">
    <source>
        <dbReference type="PROSITE" id="PS50135"/>
    </source>
</evidence>
<dbReference type="SMART" id="SM00220">
    <property type="entry name" value="S_TKc"/>
    <property type="match status" value="1"/>
</dbReference>
<keyword evidence="3" id="KW-0808">Transferase</keyword>
<dbReference type="InterPro" id="IPR000433">
    <property type="entry name" value="Znf_ZZ"/>
</dbReference>
<evidence type="ECO:0000256" key="10">
    <source>
        <dbReference type="PROSITE-ProRule" id="PRU00228"/>
    </source>
</evidence>
<keyword evidence="8" id="KW-0862">Zinc</keyword>
<dbReference type="GO" id="GO:0006955">
    <property type="term" value="P:immune response"/>
    <property type="evidence" value="ECO:0007669"/>
    <property type="project" value="TreeGrafter"/>
</dbReference>
<sequence length="1401" mass="158479">MAVVFSEEVREIAHDELVDFIPACLLGSGGFGMVRKMNWTGGDRIVAVKTLFDAQTDLYLKETRLLIKAKHPHVVEIIGVCFANPTAAPCIVMEFMEEGSLSSCLYFNHEIDYSWNLLLSWFKQCAEGLAHLHSLGIIHRDVKPENILLCDQYSKCKICDLGVATDATTYMSKTTNMGSVRYMAPEVMSGDIWAESAAKKKLYSSECDVYSFGIIMWEVMTRSKPFDGMTDERKLMSAVIRGQKPQALMDCPAQLEKITWQCLLQKPLNRPLSTELVRALDTIKEFFDGQKILPALPLQIRMDGPHDIPPAIRSIVQQIEEIPERKLDWIRHITLRDIAEELEEEPPLKNLCVEFRAEFAVLWPYMRDARYRIYIKHHKPVTPPDLLLSGKKFGAQACLEMLAFFEHCLERHPELSGTLDTLVAVVTIHLILLDPDSMNSNVLNQFPSIMTISRLAAHLEHIFEKLTTKARHVMADTSFHLFALAMKDLAVHNSPDDRLPERDLSYEEYLSLANQFVPAIVEDVRRTQQTPVEMRSHTQDTEPEIYLTATAKTQAAHLLVSSDLTEWMDFETDKTLPPASAIRMVLMAVLTLDVSDGKTYGRSSEEQKSLRNQRDLFGTFAIWASDLTQPVLDVINSLTIDVYLPGVFRNGLHRILHYTLTVLLNWLKFRQRSSPKRTDAALIDFINRWKWDSKIDIHEVVASVPSLYEHAVVAIQQMNSDDGSVLKQAGRAALRCLRLLHMFTACDDRLNDELSRGFDHIYRSIIAQHTVLELVREITITLTDLSKRVLCLESWTSLDQYLTVLPETDDQLVPEKISCLYNFASLSADGFFYPRRWALVLKICRDILHNPSGLLTDKCMVAKLLEVAAQGTQDSRSKQAFQDIVNICIGEVSKPTTPHVLKVRLAMLLLATIVGDHEAALFSSEMSKDAVIFAQLQGIMKNVTTSNELKLIALGLMAWLTDSSRASAEKLLPRADPELLPILLGTLEKIKNSQLSPGKEAVSEVDAALQDLPSCTDRKSADDIFRAFRRFIQTSLGEKSQLPNAYNARIGNLLRYEEGRRFEAASATPMESLHHGVICDSCGGSILGVRYKCFECPDYDLCCHCFEDSNAQLAQNTPDRARNDENAPHEIFSDFLARTINSPDIFVEIARPKIPKKLGNFKEKFFYKKAHSDFPTDTTVLRTSYIFQIFCYCSYLLEHNSESCTLEYDASINLPTGETSSSKHIAHVWRTCIFTLCMVYQARSDENLALGLGLLTSPQHALCHVRRILPNICASLLITLLITLSFLGLCYEVAKNIDTLVKPHPQGLERSDAFYFMKDIIKTFTTVAVLIAFKRKSGVLFGIRQTLLSFSDSRPLKARRNTAERKTLLVLVTCLCYLSVQCGSKAYRICFKESWRLSRFP</sequence>
<keyword evidence="9 11" id="KW-0067">ATP-binding</keyword>
<evidence type="ECO:0000256" key="11">
    <source>
        <dbReference type="PROSITE-ProRule" id="PRU10141"/>
    </source>
</evidence>
<dbReference type="SMART" id="SM00291">
    <property type="entry name" value="ZnF_ZZ"/>
    <property type="match status" value="1"/>
</dbReference>
<dbReference type="PROSITE" id="PS00107">
    <property type="entry name" value="PROTEIN_KINASE_ATP"/>
    <property type="match status" value="1"/>
</dbReference>
<evidence type="ECO:0000313" key="16">
    <source>
        <dbReference type="Proteomes" id="UP000192578"/>
    </source>
</evidence>
<dbReference type="InterPro" id="IPR017441">
    <property type="entry name" value="Protein_kinase_ATP_BS"/>
</dbReference>
<dbReference type="PROSITE" id="PS00108">
    <property type="entry name" value="PROTEIN_KINASE_ST"/>
    <property type="match status" value="1"/>
</dbReference>
<keyword evidence="12" id="KW-1133">Transmembrane helix</keyword>
<gene>
    <name evidence="15" type="ORF">BV898_18794</name>
</gene>
<keyword evidence="5 11" id="KW-0547">Nucleotide-binding</keyword>
<dbReference type="PROSITE" id="PS01357">
    <property type="entry name" value="ZF_ZZ_1"/>
    <property type="match status" value="1"/>
</dbReference>
<dbReference type="GO" id="GO:0007254">
    <property type="term" value="P:JNK cascade"/>
    <property type="evidence" value="ECO:0007669"/>
    <property type="project" value="TreeGrafter"/>
</dbReference>
<dbReference type="GO" id="GO:0019899">
    <property type="term" value="F:enzyme binding"/>
    <property type="evidence" value="ECO:0007669"/>
    <property type="project" value="UniProtKB-ARBA"/>
</dbReference>
<evidence type="ECO:0000256" key="5">
    <source>
        <dbReference type="ARBA" id="ARBA00022741"/>
    </source>
</evidence>
<reference evidence="16" key="1">
    <citation type="submission" date="2017-01" db="EMBL/GenBank/DDBJ databases">
        <title>Comparative genomics of anhydrobiosis in the tardigrade Hypsibius dujardini.</title>
        <authorList>
            <person name="Yoshida Y."/>
            <person name="Koutsovoulos G."/>
            <person name="Laetsch D."/>
            <person name="Stevens L."/>
            <person name="Kumar S."/>
            <person name="Horikawa D."/>
            <person name="Ishino K."/>
            <person name="Komine S."/>
            <person name="Tomita M."/>
            <person name="Blaxter M."/>
            <person name="Arakawa K."/>
        </authorList>
    </citation>
    <scope>NUCLEOTIDE SEQUENCE [LARGE SCALE GENOMIC DNA]</scope>
    <source>
        <strain evidence="16">Z151</strain>
    </source>
</reference>
<keyword evidence="6 10" id="KW-0863">Zinc-finger</keyword>
<protein>
    <submittedName>
        <fullName evidence="15">Mitogen-activated protein kinase kinase kinase 7</fullName>
    </submittedName>
</protein>
<proteinExistence type="inferred from homology"/>
<evidence type="ECO:0000259" key="13">
    <source>
        <dbReference type="PROSITE" id="PS50011"/>
    </source>
</evidence>
<keyword evidence="4" id="KW-0479">Metal-binding</keyword>
<comment type="similarity">
    <text evidence="1">Belongs to the protein kinase superfamily. STE Ser/Thr protein kinase family. MAP kinase kinase kinase subfamily.</text>
</comment>
<dbReference type="SUPFAM" id="SSF48371">
    <property type="entry name" value="ARM repeat"/>
    <property type="match status" value="1"/>
</dbReference>
<evidence type="ECO:0000256" key="6">
    <source>
        <dbReference type="ARBA" id="ARBA00022771"/>
    </source>
</evidence>
<dbReference type="SUPFAM" id="SSF56112">
    <property type="entry name" value="Protein kinase-like (PK-like)"/>
    <property type="match status" value="1"/>
</dbReference>
<evidence type="ECO:0000256" key="1">
    <source>
        <dbReference type="ARBA" id="ARBA00006529"/>
    </source>
</evidence>
<dbReference type="PANTHER" id="PTHR46716:SF1">
    <property type="entry name" value="MITOGEN-ACTIVATED PROTEIN KINASE KINASE KINASE 7"/>
    <property type="match status" value="1"/>
</dbReference>
<dbReference type="GO" id="GO:0004709">
    <property type="term" value="F:MAP kinase kinase kinase activity"/>
    <property type="evidence" value="ECO:0007669"/>
    <property type="project" value="TreeGrafter"/>
</dbReference>
<accession>A0A9X6NHK5</accession>
<keyword evidence="16" id="KW-1185">Reference proteome</keyword>
<keyword evidence="12" id="KW-0472">Membrane</keyword>
<evidence type="ECO:0000256" key="8">
    <source>
        <dbReference type="ARBA" id="ARBA00022833"/>
    </source>
</evidence>
<dbReference type="GO" id="GO:0005524">
    <property type="term" value="F:ATP binding"/>
    <property type="evidence" value="ECO:0007669"/>
    <property type="project" value="UniProtKB-UniRule"/>
</dbReference>
<keyword evidence="12" id="KW-0812">Transmembrane</keyword>
<organism evidence="15 16">
    <name type="scientific">Hypsibius exemplaris</name>
    <name type="common">Freshwater tardigrade</name>
    <dbReference type="NCBI Taxonomy" id="2072580"/>
    <lineage>
        <taxon>Eukaryota</taxon>
        <taxon>Metazoa</taxon>
        <taxon>Ecdysozoa</taxon>
        <taxon>Tardigrada</taxon>
        <taxon>Eutardigrada</taxon>
        <taxon>Parachela</taxon>
        <taxon>Hypsibioidea</taxon>
        <taxon>Hypsibiidae</taxon>
        <taxon>Hypsibius</taxon>
    </lineage>
</organism>
<dbReference type="PROSITE" id="PS50011">
    <property type="entry name" value="PROTEIN_KINASE_DOM"/>
    <property type="match status" value="1"/>
</dbReference>
<evidence type="ECO:0000256" key="9">
    <source>
        <dbReference type="ARBA" id="ARBA00022840"/>
    </source>
</evidence>
<dbReference type="Gene3D" id="3.30.60.90">
    <property type="match status" value="1"/>
</dbReference>
<dbReference type="InterPro" id="IPR000719">
    <property type="entry name" value="Prot_kinase_dom"/>
</dbReference>
<dbReference type="GO" id="GO:0006950">
    <property type="term" value="P:response to stress"/>
    <property type="evidence" value="ECO:0007669"/>
    <property type="project" value="UniProtKB-ARBA"/>
</dbReference>
<dbReference type="GO" id="GO:0008270">
    <property type="term" value="F:zinc ion binding"/>
    <property type="evidence" value="ECO:0007669"/>
    <property type="project" value="UniProtKB-KW"/>
</dbReference>
<evidence type="ECO:0000256" key="4">
    <source>
        <dbReference type="ARBA" id="ARBA00022723"/>
    </source>
</evidence>
<dbReference type="InterPro" id="IPR016024">
    <property type="entry name" value="ARM-type_fold"/>
</dbReference>
<feature type="transmembrane region" description="Helical" evidence="12">
    <location>
        <begin position="1268"/>
        <end position="1291"/>
    </location>
</feature>
<feature type="binding site" evidence="11">
    <location>
        <position position="49"/>
    </location>
    <ligand>
        <name>ATP</name>
        <dbReference type="ChEBI" id="CHEBI:30616"/>
    </ligand>
</feature>
<evidence type="ECO:0000256" key="2">
    <source>
        <dbReference type="ARBA" id="ARBA00022527"/>
    </source>
</evidence>
<dbReference type="InterPro" id="IPR008271">
    <property type="entry name" value="Ser/Thr_kinase_AS"/>
</dbReference>
<feature type="domain" description="ZZ-type" evidence="14">
    <location>
        <begin position="1074"/>
        <end position="1143"/>
    </location>
</feature>
<evidence type="ECO:0000256" key="3">
    <source>
        <dbReference type="ARBA" id="ARBA00022679"/>
    </source>
</evidence>
<comment type="caution">
    <text evidence="15">The sequence shown here is derived from an EMBL/GenBank/DDBJ whole genome shotgun (WGS) entry which is preliminary data.</text>
</comment>
<keyword evidence="2" id="KW-0723">Serine/threonine-protein kinase</keyword>
<feature type="domain" description="Protein kinase" evidence="13">
    <location>
        <begin position="20"/>
        <end position="287"/>
    </location>
</feature>
<dbReference type="PROSITE" id="PS50135">
    <property type="entry name" value="ZF_ZZ_2"/>
    <property type="match status" value="1"/>
</dbReference>
<name>A0A9X6NHK5_HYPEX</name>
<dbReference type="EMBL" id="MTYJ01000400">
    <property type="protein sequence ID" value="OWA54390.1"/>
    <property type="molecule type" value="Genomic_DNA"/>
</dbReference>
<dbReference type="Pfam" id="PF00569">
    <property type="entry name" value="ZZ"/>
    <property type="match status" value="1"/>
</dbReference>
<dbReference type="Gene3D" id="1.10.510.10">
    <property type="entry name" value="Transferase(Phosphotransferase) domain 1"/>
    <property type="match status" value="1"/>
</dbReference>
<dbReference type="InterPro" id="IPR011009">
    <property type="entry name" value="Kinase-like_dom_sf"/>
</dbReference>
<dbReference type="InterPro" id="IPR043145">
    <property type="entry name" value="Znf_ZZ_sf"/>
</dbReference>
<dbReference type="SUPFAM" id="SSF57850">
    <property type="entry name" value="RING/U-box"/>
    <property type="match status" value="1"/>
</dbReference>